<accession>A0A9E7NBG7</accession>
<feature type="transmembrane region" description="Helical" evidence="2">
    <location>
        <begin position="7"/>
        <end position="25"/>
    </location>
</feature>
<dbReference type="KEGG" id="sawl:NGM29_00785"/>
<dbReference type="Proteomes" id="UP001056855">
    <property type="component" value="Chromosome"/>
</dbReference>
<evidence type="ECO:0000313" key="4">
    <source>
        <dbReference type="Proteomes" id="UP001056855"/>
    </source>
</evidence>
<evidence type="ECO:0000256" key="1">
    <source>
        <dbReference type="SAM" id="MobiDB-lite"/>
    </source>
</evidence>
<name>A0A9E7NBG7_9EURY</name>
<dbReference type="AlphaFoldDB" id="A0A9E7NBG7"/>
<keyword evidence="4" id="KW-1185">Reference proteome</keyword>
<feature type="region of interest" description="Disordered" evidence="1">
    <location>
        <begin position="326"/>
        <end position="380"/>
    </location>
</feature>
<evidence type="ECO:0000256" key="2">
    <source>
        <dbReference type="SAM" id="Phobius"/>
    </source>
</evidence>
<feature type="transmembrane region" description="Helical" evidence="2">
    <location>
        <begin position="31"/>
        <end position="50"/>
    </location>
</feature>
<feature type="compositionally biased region" description="Gly residues" evidence="1">
    <location>
        <begin position="346"/>
        <end position="362"/>
    </location>
</feature>
<dbReference type="GeneID" id="73288537"/>
<gene>
    <name evidence="3" type="ORF">NGM29_00785</name>
</gene>
<dbReference type="EMBL" id="CP100355">
    <property type="protein sequence ID" value="UTF53853.1"/>
    <property type="molecule type" value="Genomic_DNA"/>
</dbReference>
<dbReference type="PANTHER" id="PTHR34351:SF1">
    <property type="entry name" value="SLR1927 PROTEIN"/>
    <property type="match status" value="1"/>
</dbReference>
<organism evidence="3 4">
    <name type="scientific">Natronosalvus rutilus</name>
    <dbReference type="NCBI Taxonomy" id="2953753"/>
    <lineage>
        <taxon>Archaea</taxon>
        <taxon>Methanobacteriati</taxon>
        <taxon>Methanobacteriota</taxon>
        <taxon>Stenosarchaea group</taxon>
        <taxon>Halobacteria</taxon>
        <taxon>Halobacteriales</taxon>
        <taxon>Natrialbaceae</taxon>
        <taxon>Natronosalvus</taxon>
    </lineage>
</organism>
<protein>
    <submittedName>
        <fullName evidence="3">DUF58 domain-containing protein</fullName>
    </submittedName>
</protein>
<evidence type="ECO:0000313" key="3">
    <source>
        <dbReference type="EMBL" id="UTF53853.1"/>
    </source>
</evidence>
<sequence length="380" mass="40343">MRLTRRGWGTVAVVGFCLWMAASFGSRALNAVVAPLAFVLVAGVITAARVDRPRIRRVPTAEGYPGERRTVELTVDVESPLSATVRDDLPDGVSAVDDGNVRDTTLVDGDSLTYEIDLEGRGAHEIGPVTVVVSDVFGLVEQRFEYDRTDEVLVYPRVHDLRGGAKHDLQLLHDAIGAYDREEFDHLREYTRGDSLRDIHWKSAAKRADDELVVKEFVADGRVGSVDLVGECIPGRDDDLAAAVASVATYLLREDVAVGVSTVEGTLEADAGERHHLEVLRQLAVVGPGELDDRTRREADVLIQADASGVLVLVDGHEIPFDRLRGRRGGAVDESSTESTAIAADGSGGSSADGAGGVGASGESGVPGDDLEEPGTGVSA</sequence>
<keyword evidence="2" id="KW-1133">Transmembrane helix</keyword>
<keyword evidence="2" id="KW-0472">Membrane</keyword>
<dbReference type="RefSeq" id="WP_254158371.1">
    <property type="nucleotide sequence ID" value="NZ_CP100355.1"/>
</dbReference>
<proteinExistence type="predicted"/>
<keyword evidence="2" id="KW-0812">Transmembrane</keyword>
<reference evidence="3" key="1">
    <citation type="submission" date="2022-06" db="EMBL/GenBank/DDBJ databases">
        <title>Diverse halophilic archaea isolated from saline environments.</title>
        <authorList>
            <person name="Cui H.-L."/>
        </authorList>
    </citation>
    <scope>NUCLEOTIDE SEQUENCE</scope>
    <source>
        <strain evidence="3">WLHS1</strain>
    </source>
</reference>
<dbReference type="PANTHER" id="PTHR34351">
    <property type="entry name" value="SLR1927 PROTEIN-RELATED"/>
    <property type="match status" value="1"/>
</dbReference>